<protein>
    <submittedName>
        <fullName evidence="5">FadD3 family acyl-CoA ligase</fullName>
    </submittedName>
</protein>
<dbReference type="PANTHER" id="PTHR43201">
    <property type="entry name" value="ACYL-COA SYNTHETASE"/>
    <property type="match status" value="1"/>
</dbReference>
<accession>A0ABP8QKY6</accession>
<evidence type="ECO:0000256" key="2">
    <source>
        <dbReference type="ARBA" id="ARBA00022598"/>
    </source>
</evidence>
<name>A0ABP8QKY6_9ACTN</name>
<comment type="caution">
    <text evidence="5">The sequence shown here is derived from an EMBL/GenBank/DDBJ whole genome shotgun (WGS) entry which is preliminary data.</text>
</comment>
<evidence type="ECO:0000259" key="4">
    <source>
        <dbReference type="Pfam" id="PF13193"/>
    </source>
</evidence>
<dbReference type="PROSITE" id="PS00455">
    <property type="entry name" value="AMP_BINDING"/>
    <property type="match status" value="1"/>
</dbReference>
<dbReference type="InterPro" id="IPR020845">
    <property type="entry name" value="AMP-binding_CS"/>
</dbReference>
<dbReference type="EMBL" id="BAABHF010000034">
    <property type="protein sequence ID" value="GAA4503990.1"/>
    <property type="molecule type" value="Genomic_DNA"/>
</dbReference>
<comment type="similarity">
    <text evidence="1">Belongs to the ATP-dependent AMP-binding enzyme family.</text>
</comment>
<reference evidence="6" key="1">
    <citation type="journal article" date="2019" name="Int. J. Syst. Evol. Microbiol.">
        <title>The Global Catalogue of Microorganisms (GCM) 10K type strain sequencing project: providing services to taxonomists for standard genome sequencing and annotation.</title>
        <authorList>
            <consortium name="The Broad Institute Genomics Platform"/>
            <consortium name="The Broad Institute Genome Sequencing Center for Infectious Disease"/>
            <person name="Wu L."/>
            <person name="Ma J."/>
        </authorList>
    </citation>
    <scope>NUCLEOTIDE SEQUENCE [LARGE SCALE GENOMIC DNA]</scope>
    <source>
        <strain evidence="6">JCM 17933</strain>
    </source>
</reference>
<dbReference type="InterPro" id="IPR042099">
    <property type="entry name" value="ANL_N_sf"/>
</dbReference>
<dbReference type="InterPro" id="IPR025110">
    <property type="entry name" value="AMP-bd_C"/>
</dbReference>
<dbReference type="Gene3D" id="3.30.300.30">
    <property type="match status" value="1"/>
</dbReference>
<evidence type="ECO:0000313" key="6">
    <source>
        <dbReference type="Proteomes" id="UP001500503"/>
    </source>
</evidence>
<dbReference type="Proteomes" id="UP001500503">
    <property type="component" value="Unassembled WGS sequence"/>
</dbReference>
<dbReference type="Pfam" id="PF00501">
    <property type="entry name" value="AMP-binding"/>
    <property type="match status" value="1"/>
</dbReference>
<dbReference type="NCBIfam" id="NF005801">
    <property type="entry name" value="PRK07656.1"/>
    <property type="match status" value="1"/>
</dbReference>
<feature type="domain" description="AMP-binding enzyme C-terminal" evidence="4">
    <location>
        <begin position="445"/>
        <end position="519"/>
    </location>
</feature>
<evidence type="ECO:0000313" key="5">
    <source>
        <dbReference type="EMBL" id="GAA4503990.1"/>
    </source>
</evidence>
<evidence type="ECO:0000256" key="1">
    <source>
        <dbReference type="ARBA" id="ARBA00006432"/>
    </source>
</evidence>
<dbReference type="RefSeq" id="WP_345469084.1">
    <property type="nucleotide sequence ID" value="NZ_BAABHF010000034.1"/>
</dbReference>
<dbReference type="GO" id="GO:0016874">
    <property type="term" value="F:ligase activity"/>
    <property type="evidence" value="ECO:0007669"/>
    <property type="project" value="UniProtKB-KW"/>
</dbReference>
<dbReference type="Gene3D" id="3.40.50.12780">
    <property type="entry name" value="N-terminal domain of ligase-like"/>
    <property type="match status" value="1"/>
</dbReference>
<keyword evidence="6" id="KW-1185">Reference proteome</keyword>
<dbReference type="Pfam" id="PF13193">
    <property type="entry name" value="AMP-binding_C"/>
    <property type="match status" value="1"/>
</dbReference>
<feature type="domain" description="AMP-dependent synthetase/ligase" evidence="3">
    <location>
        <begin position="12"/>
        <end position="394"/>
    </location>
</feature>
<dbReference type="SUPFAM" id="SSF56801">
    <property type="entry name" value="Acetyl-CoA synthetase-like"/>
    <property type="match status" value="1"/>
</dbReference>
<evidence type="ECO:0000259" key="3">
    <source>
        <dbReference type="Pfam" id="PF00501"/>
    </source>
</evidence>
<keyword evidence="2 5" id="KW-0436">Ligase</keyword>
<dbReference type="InterPro" id="IPR045851">
    <property type="entry name" value="AMP-bd_C_sf"/>
</dbReference>
<organism evidence="5 6">
    <name type="scientific">Actinoallomurus oryzae</name>
    <dbReference type="NCBI Taxonomy" id="502180"/>
    <lineage>
        <taxon>Bacteria</taxon>
        <taxon>Bacillati</taxon>
        <taxon>Actinomycetota</taxon>
        <taxon>Actinomycetes</taxon>
        <taxon>Streptosporangiales</taxon>
        <taxon>Thermomonosporaceae</taxon>
        <taxon>Actinoallomurus</taxon>
    </lineage>
</organism>
<dbReference type="PANTHER" id="PTHR43201:SF5">
    <property type="entry name" value="MEDIUM-CHAIN ACYL-COA LIGASE ACSF2, MITOCHONDRIAL"/>
    <property type="match status" value="1"/>
</dbReference>
<gene>
    <name evidence="5" type="ORF">GCM10023191_057510</name>
</gene>
<proteinExistence type="inferred from homology"/>
<dbReference type="InterPro" id="IPR000873">
    <property type="entry name" value="AMP-dep_synth/lig_dom"/>
</dbReference>
<sequence>MDTPRTVPAVLRAAATAHHARQALVDDEVSLSYADLHAEVRTTARALVALGIRPGDRVGIWAPNSWQWAASALAVTYAGAVLVPLNSRYTGHEVADVLRRTRARALVAADGFLGRNQVDELRTAAGDGDASPIPGLPDLTSLIRLPYPGAGSEGVTYADLARLAGSVPAEDVEAVADAVSADDIADILFTSGTTGRSKGACSAHRQTVSAAREWARHGKVGPDDRYLIVNPFFHSFGYKAGILACLLHGAAMLPQPVFDVAQALRRIRHEKVTVLAGAPTIFQALLDAPERGEQDTGSLRLAVTGATIVPVSLVERMQAELGFDLVLTAYGLTEAVVATMCRPGDPASLVARSSGRAVDGYELRIGRPGGNEPQPAGVEGEVLLRGENVMLGYLDDPEATAETIDQDGWLHTGDVGRVDEQGYLTITDRLKDMFITGGFNVYPAEVEQVLARLDGVVESAAIGVPDERLGEVGKVFVVRRDPDLAEADVLAHCRERLAGFKVPRHVTFVDALPRNPSGKVLKRELRQATK</sequence>